<evidence type="ECO:0000313" key="2">
    <source>
        <dbReference type="Proteomes" id="UP000018545"/>
    </source>
</evidence>
<dbReference type="HOGENOM" id="CLU_3182681_0_0_6"/>
<dbReference type="Proteomes" id="UP000018545">
    <property type="component" value="Chromosome"/>
</dbReference>
<gene>
    <name evidence="1" type="ORF">P262_04091</name>
</gene>
<proteinExistence type="predicted"/>
<sequence>MTARQKIKKPRVGRLKTCIQVAADGRGLTGINQVMDRFFLQNHYIL</sequence>
<dbReference type="PATRIC" id="fig|1401659.3.peg.2882"/>
<dbReference type="EMBL" id="CP006731">
    <property type="protein sequence ID" value="AHB71278.1"/>
    <property type="molecule type" value="Genomic_DNA"/>
</dbReference>
<accession>V5U1M9</accession>
<dbReference type="AlphaFoldDB" id="V5U1M9"/>
<evidence type="ECO:0000313" key="1">
    <source>
        <dbReference type="EMBL" id="AHB71278.1"/>
    </source>
</evidence>
<name>V5U1M9_9ENTR</name>
<dbReference type="KEGG" id="csi:P262_04091"/>
<organism evidence="1 2">
    <name type="scientific">Cronobacter malonaticus</name>
    <dbReference type="NCBI Taxonomy" id="413503"/>
    <lineage>
        <taxon>Bacteria</taxon>
        <taxon>Pseudomonadati</taxon>
        <taxon>Pseudomonadota</taxon>
        <taxon>Gammaproteobacteria</taxon>
        <taxon>Enterobacterales</taxon>
        <taxon>Enterobacteriaceae</taxon>
        <taxon>Cronobacter</taxon>
    </lineage>
</organism>
<reference evidence="1 2" key="1">
    <citation type="journal article" date="2014" name="Genome Announc.">
        <title>Complete Genome Sequence of Cronobacter sakazakii Strain CMCC 45402.</title>
        <authorList>
            <person name="Zhao Z."/>
            <person name="Wang L."/>
            <person name="Wang B."/>
            <person name="Liang H."/>
            <person name="Ye Q."/>
            <person name="Zeng M."/>
        </authorList>
    </citation>
    <scope>NUCLEOTIDE SEQUENCE [LARGE SCALE GENOMIC DNA]</scope>
    <source>
        <strain evidence="2">45402</strain>
    </source>
</reference>
<protein>
    <submittedName>
        <fullName evidence="1">Uncharacterized protein</fullName>
    </submittedName>
</protein>